<dbReference type="PANTHER" id="PTHR38075">
    <property type="entry name" value="DUF4139 DOMAIN-CONTAINING PROTEIN"/>
    <property type="match status" value="1"/>
</dbReference>
<evidence type="ECO:0000313" key="2">
    <source>
        <dbReference type="Proteomes" id="UP000230392"/>
    </source>
</evidence>
<protein>
    <recommendedName>
        <fullName evidence="3">DUF4139 domain-containing protein</fullName>
    </recommendedName>
</protein>
<feature type="non-terminal residue" evidence="1">
    <location>
        <position position="202"/>
    </location>
</feature>
<proteinExistence type="predicted"/>
<dbReference type="AlphaFoldDB" id="A0A2G9YBB5"/>
<dbReference type="SUPFAM" id="SSF50182">
    <property type="entry name" value="Sm-like ribonucleoproteins"/>
    <property type="match status" value="1"/>
</dbReference>
<comment type="caution">
    <text evidence="1">The sequence shown here is derived from an EMBL/GenBank/DDBJ whole genome shotgun (WGS) entry which is preliminary data.</text>
</comment>
<dbReference type="PANTHER" id="PTHR38075:SF1">
    <property type="entry name" value="DUF4139 DOMAIN-CONTAINING PROTEIN"/>
    <property type="match status" value="1"/>
</dbReference>
<dbReference type="EMBL" id="PCRF01000080">
    <property type="protein sequence ID" value="PIP16518.1"/>
    <property type="molecule type" value="Genomic_DNA"/>
</dbReference>
<evidence type="ECO:0000313" key="1">
    <source>
        <dbReference type="EMBL" id="PIP16518.1"/>
    </source>
</evidence>
<organism evidence="1 2">
    <name type="scientific">bacterium (Candidatus Ratteibacteria) CG23_combo_of_CG06-09_8_20_14_all_48_7</name>
    <dbReference type="NCBI Taxonomy" id="2014292"/>
    <lineage>
        <taxon>Bacteria</taxon>
        <taxon>Candidatus Ratteibacteria</taxon>
    </lineage>
</organism>
<accession>A0A2G9YBB5</accession>
<sequence length="202" mass="23077">MKRLWIWGLIFLFASSFLSAGEMERKDVSLTVYNQNFALVRDVRLLELKEGINTVRFGDIASQIDATSVHFNSLTDPAGCSILEQNFEYDLVSADKLLQKYIDKEIRVVTKDNNLYEGFLSSYDGQQLVLAKTPDKGPLFIVNRENVRNIEFPQLPEGLITKPTLVWSIFNEKSRQHQVELSYLTNGMNWAADYVASVSKDE</sequence>
<dbReference type="Gene3D" id="2.30.30.100">
    <property type="match status" value="1"/>
</dbReference>
<gene>
    <name evidence="1" type="ORF">COX46_01720</name>
</gene>
<name>A0A2G9YBB5_9BACT</name>
<reference evidence="1 2" key="1">
    <citation type="submission" date="2017-09" db="EMBL/GenBank/DDBJ databases">
        <title>Depth-based differentiation of microbial function through sediment-hosted aquifers and enrichment of novel symbionts in the deep terrestrial subsurface.</title>
        <authorList>
            <person name="Probst A.J."/>
            <person name="Ladd B."/>
            <person name="Jarett J.K."/>
            <person name="Geller-Mcgrath D.E."/>
            <person name="Sieber C.M."/>
            <person name="Emerson J.B."/>
            <person name="Anantharaman K."/>
            <person name="Thomas B.C."/>
            <person name="Malmstrom R."/>
            <person name="Stieglmeier M."/>
            <person name="Klingl A."/>
            <person name="Woyke T."/>
            <person name="Ryan C.M."/>
            <person name="Banfield J.F."/>
        </authorList>
    </citation>
    <scope>NUCLEOTIDE SEQUENCE [LARGE SCALE GENOMIC DNA]</scope>
    <source>
        <strain evidence="1">CG23_combo_of_CG06-09_8_20_14_all_48_7</strain>
    </source>
</reference>
<evidence type="ECO:0008006" key="3">
    <source>
        <dbReference type="Google" id="ProtNLM"/>
    </source>
</evidence>
<dbReference type="Proteomes" id="UP000230392">
    <property type="component" value="Unassembled WGS sequence"/>
</dbReference>
<dbReference type="InterPro" id="IPR010920">
    <property type="entry name" value="LSM_dom_sf"/>
</dbReference>